<evidence type="ECO:0000259" key="1">
    <source>
        <dbReference type="Pfam" id="PF21834"/>
    </source>
</evidence>
<name>A0A849VT69_9HYPH</name>
<dbReference type="EMBL" id="JABUMX010000004">
    <property type="protein sequence ID" value="NTS33208.1"/>
    <property type="molecule type" value="Genomic_DNA"/>
</dbReference>
<comment type="caution">
    <text evidence="2">The sequence shown here is derived from an EMBL/GenBank/DDBJ whole genome shotgun (WGS) entry which is preliminary data.</text>
</comment>
<dbReference type="Proteomes" id="UP000550508">
    <property type="component" value="Unassembled WGS sequence"/>
</dbReference>
<reference evidence="2 3" key="1">
    <citation type="submission" date="2020-05" db="EMBL/GenBank/DDBJ databases">
        <authorList>
            <person name="Kim M.K."/>
        </authorList>
    </citation>
    <scope>NUCLEOTIDE SEQUENCE [LARGE SCALE GENOMIC DNA]</scope>
    <source>
        <strain evidence="2 3">BT25</strain>
    </source>
</reference>
<organism evidence="2 3">
    <name type="scientific">Phyllobacterium pellucidum</name>
    <dbReference type="NCBI Taxonomy" id="2740464"/>
    <lineage>
        <taxon>Bacteria</taxon>
        <taxon>Pseudomonadati</taxon>
        <taxon>Pseudomonadota</taxon>
        <taxon>Alphaproteobacteria</taxon>
        <taxon>Hyphomicrobiales</taxon>
        <taxon>Phyllobacteriaceae</taxon>
        <taxon>Phyllobacterium</taxon>
    </lineage>
</organism>
<feature type="domain" description="DUF6894" evidence="1">
    <location>
        <begin position="3"/>
        <end position="70"/>
    </location>
</feature>
<evidence type="ECO:0000313" key="2">
    <source>
        <dbReference type="EMBL" id="NTS33208.1"/>
    </source>
</evidence>
<dbReference type="AlphaFoldDB" id="A0A849VT69"/>
<keyword evidence="3" id="KW-1185">Reference proteome</keyword>
<dbReference type="RefSeq" id="WP_113281229.1">
    <property type="nucleotide sequence ID" value="NZ_CP088293.1"/>
</dbReference>
<evidence type="ECO:0000313" key="3">
    <source>
        <dbReference type="Proteomes" id="UP000550508"/>
    </source>
</evidence>
<protein>
    <recommendedName>
        <fullName evidence="1">DUF6894 domain-containing protein</fullName>
    </recommendedName>
</protein>
<accession>A0A849VT69</accession>
<dbReference type="Pfam" id="PF21834">
    <property type="entry name" value="DUF6894"/>
    <property type="match status" value="1"/>
</dbReference>
<gene>
    <name evidence="2" type="ORF">HQ945_18305</name>
</gene>
<proteinExistence type="predicted"/>
<dbReference type="InterPro" id="IPR054189">
    <property type="entry name" value="DUF6894"/>
</dbReference>
<sequence>MSRYYFDLHNGAGPLRDDHGVELATLNAVTQEATRILLDIARDEVGDTGRLIVTVTVRDEAGNPISIASLTFSNEWLENPKTVPSR</sequence>